<feature type="transmembrane region" description="Helical" evidence="8">
    <location>
        <begin position="35"/>
        <end position="55"/>
    </location>
</feature>
<dbReference type="InterPro" id="IPR002781">
    <property type="entry name" value="TM_pro_TauE-like"/>
</dbReference>
<evidence type="ECO:0000256" key="6">
    <source>
        <dbReference type="ARBA" id="ARBA00022989"/>
    </source>
</evidence>
<keyword evidence="6 8" id="KW-1133">Transmembrane helix</keyword>
<evidence type="ECO:0000256" key="2">
    <source>
        <dbReference type="ARBA" id="ARBA00009142"/>
    </source>
</evidence>
<reference evidence="9 10" key="1">
    <citation type="submission" date="2016-06" db="EMBL/GenBank/DDBJ databases">
        <authorList>
            <person name="Kjaerup R.B."/>
            <person name="Dalgaard T.S."/>
            <person name="Juul-Madsen H.R."/>
        </authorList>
    </citation>
    <scope>NUCLEOTIDE SEQUENCE [LARGE SCALE GENOMIC DNA]</scope>
    <source>
        <strain evidence="9 10">GCSL-Mp3</strain>
    </source>
</reference>
<keyword evidence="4 8" id="KW-1003">Cell membrane</keyword>
<evidence type="ECO:0000256" key="1">
    <source>
        <dbReference type="ARBA" id="ARBA00004651"/>
    </source>
</evidence>
<dbReference type="PANTHER" id="PTHR30269:SF0">
    <property type="entry name" value="MEMBRANE TRANSPORTER PROTEIN YFCA-RELATED"/>
    <property type="match status" value="1"/>
</dbReference>
<accession>A0A1B8H069</accession>
<keyword evidence="5 8" id="KW-0812">Transmembrane</keyword>
<keyword evidence="7 8" id="KW-0472">Membrane</keyword>
<feature type="transmembrane region" description="Helical" evidence="8">
    <location>
        <begin position="163"/>
        <end position="181"/>
    </location>
</feature>
<dbReference type="PANTHER" id="PTHR30269">
    <property type="entry name" value="TRANSMEMBRANE PROTEIN YFCA"/>
    <property type="match status" value="1"/>
</dbReference>
<evidence type="ECO:0000256" key="3">
    <source>
        <dbReference type="ARBA" id="ARBA00022448"/>
    </source>
</evidence>
<dbReference type="GO" id="GO:0005886">
    <property type="term" value="C:plasma membrane"/>
    <property type="evidence" value="ECO:0007669"/>
    <property type="project" value="UniProtKB-SubCell"/>
</dbReference>
<name>A0A1B8H069_9GAMM</name>
<protein>
    <recommendedName>
        <fullName evidence="8">Probable membrane transporter protein</fullName>
    </recommendedName>
</protein>
<dbReference type="Proteomes" id="UP000092247">
    <property type="component" value="Unassembled WGS sequence"/>
</dbReference>
<feature type="transmembrane region" description="Helical" evidence="8">
    <location>
        <begin position="109"/>
        <end position="127"/>
    </location>
</feature>
<sequence>MYIEHSLMADYFYAGLALLVIASFIAGYIDSIAGGAGLILIPAFMLTGLPPHMALGQEKLVSSFGTLAAITNFIKNKSIYWQIIPAGIVSSFLGAWVGAKAIIYLPAETITYIIICMLPLGLLAAFFKGRLGQAQQNSAVRKSVWLVFFTCFIVGFYDGFFGPGTGSIFIICLFLINNLDLLKSSATSKIFNLASNIGGLVAFIMAGHIAFLISIPMIAASLLGNHLGSQHAIRTNGEIVRKILILTVGIMMLTLLINLFR</sequence>
<feature type="transmembrane region" description="Helical" evidence="8">
    <location>
        <begin position="239"/>
        <end position="260"/>
    </location>
</feature>
<evidence type="ECO:0000256" key="5">
    <source>
        <dbReference type="ARBA" id="ARBA00022692"/>
    </source>
</evidence>
<dbReference type="AlphaFoldDB" id="A0A1B8H069"/>
<dbReference type="RefSeq" id="WP_067426447.1">
    <property type="nucleotide sequence ID" value="NZ_CBCPID010000003.1"/>
</dbReference>
<evidence type="ECO:0000256" key="8">
    <source>
        <dbReference type="RuleBase" id="RU363041"/>
    </source>
</evidence>
<gene>
    <name evidence="9" type="ORF">AYY17_12480</name>
</gene>
<dbReference type="STRING" id="368603.AYY16_01425"/>
<evidence type="ECO:0000313" key="9">
    <source>
        <dbReference type="EMBL" id="OBU02464.1"/>
    </source>
</evidence>
<organism evidence="9 10">
    <name type="scientific">Morganella psychrotolerans</name>
    <dbReference type="NCBI Taxonomy" id="368603"/>
    <lineage>
        <taxon>Bacteria</taxon>
        <taxon>Pseudomonadati</taxon>
        <taxon>Pseudomonadota</taxon>
        <taxon>Gammaproteobacteria</taxon>
        <taxon>Enterobacterales</taxon>
        <taxon>Morganellaceae</taxon>
        <taxon>Morganella</taxon>
    </lineage>
</organism>
<dbReference type="EMBL" id="LZEX01000045">
    <property type="protein sequence ID" value="OBU02464.1"/>
    <property type="molecule type" value="Genomic_DNA"/>
</dbReference>
<feature type="transmembrane region" description="Helical" evidence="8">
    <location>
        <begin position="79"/>
        <end position="103"/>
    </location>
</feature>
<comment type="caution">
    <text evidence="9">The sequence shown here is derived from an EMBL/GenBank/DDBJ whole genome shotgun (WGS) entry which is preliminary data.</text>
</comment>
<evidence type="ECO:0000313" key="10">
    <source>
        <dbReference type="Proteomes" id="UP000092247"/>
    </source>
</evidence>
<proteinExistence type="inferred from homology"/>
<feature type="transmembrane region" description="Helical" evidence="8">
    <location>
        <begin position="12"/>
        <end position="29"/>
    </location>
</feature>
<dbReference type="Pfam" id="PF01925">
    <property type="entry name" value="TauE"/>
    <property type="match status" value="1"/>
</dbReference>
<comment type="similarity">
    <text evidence="2 8">Belongs to the 4-toluene sulfonate uptake permease (TSUP) (TC 2.A.102) family.</text>
</comment>
<evidence type="ECO:0000256" key="7">
    <source>
        <dbReference type="ARBA" id="ARBA00023136"/>
    </source>
</evidence>
<evidence type="ECO:0000256" key="4">
    <source>
        <dbReference type="ARBA" id="ARBA00022475"/>
    </source>
</evidence>
<feature type="transmembrane region" description="Helical" evidence="8">
    <location>
        <begin position="193"/>
        <end position="219"/>
    </location>
</feature>
<comment type="subcellular location">
    <subcellularLocation>
        <location evidence="1 8">Cell membrane</location>
        <topology evidence="1 8">Multi-pass membrane protein</topology>
    </subcellularLocation>
</comment>
<keyword evidence="3" id="KW-0813">Transport</keyword>
<dbReference type="InterPro" id="IPR052017">
    <property type="entry name" value="TSUP"/>
</dbReference>